<dbReference type="InterPro" id="IPR036058">
    <property type="entry name" value="Kazal_dom_sf"/>
</dbReference>
<evidence type="ECO:0000256" key="2">
    <source>
        <dbReference type="ARBA" id="ARBA00022900"/>
    </source>
</evidence>
<evidence type="ECO:0000256" key="1">
    <source>
        <dbReference type="ARBA" id="ARBA00022690"/>
    </source>
</evidence>
<feature type="signal peptide" evidence="4">
    <location>
        <begin position="1"/>
        <end position="19"/>
    </location>
</feature>
<dbReference type="SMART" id="SM00280">
    <property type="entry name" value="KAZAL"/>
    <property type="match status" value="1"/>
</dbReference>
<evidence type="ECO:0000313" key="7">
    <source>
        <dbReference type="Proteomes" id="UP000018721"/>
    </source>
</evidence>
<dbReference type="EMBL" id="ANIZ01003254">
    <property type="protein sequence ID" value="ETI34984.1"/>
    <property type="molecule type" value="Genomic_DNA"/>
</dbReference>
<dbReference type="Pfam" id="PF07648">
    <property type="entry name" value="Kazal_2"/>
    <property type="match status" value="1"/>
</dbReference>
<comment type="caution">
    <text evidence="6">The sequence shown here is derived from an EMBL/GenBank/DDBJ whole genome shotgun (WGS) entry which is preliminary data.</text>
</comment>
<dbReference type="InterPro" id="IPR002350">
    <property type="entry name" value="Kazal_dom"/>
</dbReference>
<dbReference type="GO" id="GO:0005576">
    <property type="term" value="C:extracellular region"/>
    <property type="evidence" value="ECO:0007669"/>
    <property type="project" value="TreeGrafter"/>
</dbReference>
<keyword evidence="3" id="KW-1015">Disulfide bond</keyword>
<keyword evidence="1" id="KW-0646">Protease inhibitor</keyword>
<dbReference type="Proteomes" id="UP000018721">
    <property type="component" value="Unassembled WGS sequence"/>
</dbReference>
<evidence type="ECO:0000256" key="3">
    <source>
        <dbReference type="ARBA" id="ARBA00023157"/>
    </source>
</evidence>
<evidence type="ECO:0000259" key="5">
    <source>
        <dbReference type="PROSITE" id="PS51465"/>
    </source>
</evidence>
<dbReference type="InterPro" id="IPR050653">
    <property type="entry name" value="Prot_Inhib_GrowthFact_Antg"/>
</dbReference>
<feature type="chain" id="PRO_5004774051" description="Kazal-like domain-containing protein" evidence="4">
    <location>
        <begin position="20"/>
        <end position="91"/>
    </location>
</feature>
<feature type="domain" description="Kazal-like" evidence="5">
    <location>
        <begin position="31"/>
        <end position="82"/>
    </location>
</feature>
<dbReference type="AlphaFoldDB" id="V9E7B8"/>
<sequence length="91" mass="9725">MKVLLYGALLAMAISSTFAESSPDLDRKLAISSGSRCAEIICSDEYDPVCGSDGFTYPNKCKLDLASCALPELNIKHIPCPTPSPSVMIEL</sequence>
<proteinExistence type="predicted"/>
<dbReference type="SUPFAM" id="SSF100895">
    <property type="entry name" value="Kazal-type serine protease inhibitors"/>
    <property type="match status" value="1"/>
</dbReference>
<dbReference type="Gene3D" id="3.30.60.30">
    <property type="match status" value="1"/>
</dbReference>
<dbReference type="PANTHER" id="PTHR10913">
    <property type="entry name" value="FOLLISTATIN-RELATED"/>
    <property type="match status" value="1"/>
</dbReference>
<keyword evidence="2" id="KW-0722">Serine protease inhibitor</keyword>
<keyword evidence="7" id="KW-1185">Reference proteome</keyword>
<evidence type="ECO:0000256" key="4">
    <source>
        <dbReference type="SAM" id="SignalP"/>
    </source>
</evidence>
<organism evidence="6 7">
    <name type="scientific">Phytophthora nicotianae P1569</name>
    <dbReference type="NCBI Taxonomy" id="1317065"/>
    <lineage>
        <taxon>Eukaryota</taxon>
        <taxon>Sar</taxon>
        <taxon>Stramenopiles</taxon>
        <taxon>Oomycota</taxon>
        <taxon>Peronosporomycetes</taxon>
        <taxon>Peronosporales</taxon>
        <taxon>Peronosporaceae</taxon>
        <taxon>Phytophthora</taxon>
    </lineage>
</organism>
<accession>V9E7B8</accession>
<dbReference type="CDD" id="cd00104">
    <property type="entry name" value="KAZAL_FS"/>
    <property type="match status" value="1"/>
</dbReference>
<keyword evidence="4" id="KW-0732">Signal</keyword>
<protein>
    <recommendedName>
        <fullName evidence="5">Kazal-like domain-containing protein</fullName>
    </recommendedName>
</protein>
<dbReference type="HOGENOM" id="CLU_2297230_0_0_1"/>
<evidence type="ECO:0000313" key="6">
    <source>
        <dbReference type="EMBL" id="ETI34984.1"/>
    </source>
</evidence>
<dbReference type="PROSITE" id="PS51465">
    <property type="entry name" value="KAZAL_2"/>
    <property type="match status" value="1"/>
</dbReference>
<dbReference type="PANTHER" id="PTHR10913:SF45">
    <property type="entry name" value="FOLLISTATIN, ISOFORM A-RELATED"/>
    <property type="match status" value="1"/>
</dbReference>
<gene>
    <name evidence="6" type="ORF">F443_18619</name>
</gene>
<reference evidence="6 7" key="1">
    <citation type="submission" date="2013-11" db="EMBL/GenBank/DDBJ databases">
        <title>The Genome Sequence of Phytophthora parasitica P1569.</title>
        <authorList>
            <consortium name="The Broad Institute Genomics Platform"/>
            <person name="Russ C."/>
            <person name="Tyler B."/>
            <person name="Panabieres F."/>
            <person name="Shan W."/>
            <person name="Tripathy S."/>
            <person name="Grunwald N."/>
            <person name="Machado M."/>
            <person name="Johnson C.S."/>
            <person name="Arredondo F."/>
            <person name="Hong C."/>
            <person name="Coffey M."/>
            <person name="Young S.K."/>
            <person name="Zeng Q."/>
            <person name="Gargeya S."/>
            <person name="Fitzgerald M."/>
            <person name="Abouelleil A."/>
            <person name="Alvarado L."/>
            <person name="Chapman S.B."/>
            <person name="Gainer-Dewar J."/>
            <person name="Goldberg J."/>
            <person name="Griggs A."/>
            <person name="Gujja S."/>
            <person name="Hansen M."/>
            <person name="Howarth C."/>
            <person name="Imamovic A."/>
            <person name="Ireland A."/>
            <person name="Larimer J."/>
            <person name="McCowan C."/>
            <person name="Murphy C."/>
            <person name="Pearson M."/>
            <person name="Poon T.W."/>
            <person name="Priest M."/>
            <person name="Roberts A."/>
            <person name="Saif S."/>
            <person name="Shea T."/>
            <person name="Sykes S."/>
            <person name="Wortman J."/>
            <person name="Nusbaum C."/>
            <person name="Birren B."/>
        </authorList>
    </citation>
    <scope>NUCLEOTIDE SEQUENCE [LARGE SCALE GENOMIC DNA]</scope>
    <source>
        <strain evidence="6 7">P1569</strain>
    </source>
</reference>
<name>V9E7B8_PHYNI</name>